<keyword evidence="2" id="KW-1185">Reference proteome</keyword>
<proteinExistence type="predicted"/>
<protein>
    <submittedName>
        <fullName evidence="1">Uncharacterized protein</fullName>
    </submittedName>
</protein>
<gene>
    <name evidence="1" type="ORF">Cyrtocomes_00936</name>
</gene>
<evidence type="ECO:0000313" key="1">
    <source>
        <dbReference type="EMBL" id="MDZ5762548.1"/>
    </source>
</evidence>
<evidence type="ECO:0000313" key="2">
    <source>
        <dbReference type="Proteomes" id="UP001293791"/>
    </source>
</evidence>
<dbReference type="EMBL" id="JARGYT010000062">
    <property type="protein sequence ID" value="MDZ5762548.1"/>
    <property type="molecule type" value="Genomic_DNA"/>
</dbReference>
<comment type="caution">
    <text evidence="1">The sequence shown here is derived from an EMBL/GenBank/DDBJ whole genome shotgun (WGS) entry which is preliminary data.</text>
</comment>
<name>A0ABU5L8V7_9RICK</name>
<organism evidence="1 2">
    <name type="scientific">Candidatus Cyrtobacter comes</name>
    <dbReference type="NCBI Taxonomy" id="675776"/>
    <lineage>
        <taxon>Bacteria</taxon>
        <taxon>Pseudomonadati</taxon>
        <taxon>Pseudomonadota</taxon>
        <taxon>Alphaproteobacteria</taxon>
        <taxon>Rickettsiales</taxon>
        <taxon>Candidatus Midichloriaceae</taxon>
        <taxon>Candidatus Cyrtobacter</taxon>
    </lineage>
</organism>
<sequence>MKKQYNVLESLEFLRNIEDRNKNSEMRLLQRILSLTSYDALNKESITKQNVSKIIYNDLNFTDETILPVGRQASTANFIGFCLYQDKNRKVRIHFVKPATSTEFPHDHYGSSASSILSGALINQHLAVIPAKYSEDAHFGLYMVTRSSFVGPREEQTKISFFQTNIKVGIISSHLYKAGDNYFLPGPRDIQNNLTINDTLTFHRIGTDNYAVTLFTQQIKGTTTHTTYKIGAPTIIYKKFDETYLDHKESLKLVNEIDKLIRGKA</sequence>
<dbReference type="Proteomes" id="UP001293791">
    <property type="component" value="Unassembled WGS sequence"/>
</dbReference>
<accession>A0ABU5L8V7</accession>
<dbReference type="RefSeq" id="WP_322498008.1">
    <property type="nucleotide sequence ID" value="NZ_JARGYT010000062.1"/>
</dbReference>
<reference evidence="1 2" key="1">
    <citation type="submission" date="2023-02" db="EMBL/GenBank/DDBJ databases">
        <title>Host association and intracellularity evolved multiple times independently in the Rickettsiales.</title>
        <authorList>
            <person name="Castelli M."/>
            <person name="Nardi T."/>
            <person name="Gammuto L."/>
            <person name="Bellinzona G."/>
            <person name="Sabaneyeva E."/>
            <person name="Potekhin A."/>
            <person name="Serra V."/>
            <person name="Petroni G."/>
            <person name="Sassera D."/>
        </authorList>
    </citation>
    <scope>NUCLEOTIDE SEQUENCE [LARGE SCALE GENOMIC DNA]</scope>
    <source>
        <strain evidence="1 2">BOD18</strain>
    </source>
</reference>